<feature type="transmembrane region" description="Helical" evidence="1">
    <location>
        <begin position="90"/>
        <end position="111"/>
    </location>
</feature>
<reference evidence="2 3" key="1">
    <citation type="submission" date="2024-01" db="EMBL/GenBank/DDBJ databases">
        <title>Mesobacterium rodlantinim sp. nov., isolated from shallow sea hydrothermal systems off Kueishantao Island.</title>
        <authorList>
            <person name="Su Z."/>
            <person name="Tang K."/>
        </authorList>
    </citation>
    <scope>NUCLEOTIDE SEQUENCE [LARGE SCALE GENOMIC DNA]</scope>
    <source>
        <strain evidence="2 3">TK19101</strain>
    </source>
</reference>
<accession>A0ABU6HKR1</accession>
<evidence type="ECO:0000313" key="2">
    <source>
        <dbReference type="EMBL" id="MEC3862028.1"/>
    </source>
</evidence>
<dbReference type="Proteomes" id="UP001348149">
    <property type="component" value="Unassembled WGS sequence"/>
</dbReference>
<feature type="transmembrane region" description="Helical" evidence="1">
    <location>
        <begin position="62"/>
        <end position="84"/>
    </location>
</feature>
<protein>
    <recommendedName>
        <fullName evidence="4">Major facilitator superfamily (MFS) profile domain-containing protein</fullName>
    </recommendedName>
</protein>
<organism evidence="2 3">
    <name type="scientific">Mesobacterium hydrothermale</name>
    <dbReference type="NCBI Taxonomy" id="3111907"/>
    <lineage>
        <taxon>Bacteria</taxon>
        <taxon>Pseudomonadati</taxon>
        <taxon>Pseudomonadota</taxon>
        <taxon>Alphaproteobacteria</taxon>
        <taxon>Rhodobacterales</taxon>
        <taxon>Roseobacteraceae</taxon>
        <taxon>Mesobacterium</taxon>
    </lineage>
</organism>
<proteinExistence type="predicted"/>
<gene>
    <name evidence="2" type="ORF">VK792_12095</name>
</gene>
<feature type="transmembrane region" description="Helical" evidence="1">
    <location>
        <begin position="26"/>
        <end position="50"/>
    </location>
</feature>
<name>A0ABU6HKR1_9RHOB</name>
<evidence type="ECO:0008006" key="4">
    <source>
        <dbReference type="Google" id="ProtNLM"/>
    </source>
</evidence>
<sequence>MVMTVIIGLMIGLVGAAWQEMDQVTGGILAATGLFFALSVMFSWVGHIVGAPLLEALLRRGLGGWAIVMLCGGIVGGGMAVLLGSAIATWIGPVLALLQLIALRCLARVFARRRRALG</sequence>
<comment type="caution">
    <text evidence="2">The sequence shown here is derived from an EMBL/GenBank/DDBJ whole genome shotgun (WGS) entry which is preliminary data.</text>
</comment>
<keyword evidence="1" id="KW-0472">Membrane</keyword>
<keyword evidence="3" id="KW-1185">Reference proteome</keyword>
<keyword evidence="1" id="KW-1133">Transmembrane helix</keyword>
<evidence type="ECO:0000313" key="3">
    <source>
        <dbReference type="Proteomes" id="UP001348149"/>
    </source>
</evidence>
<keyword evidence="1" id="KW-0812">Transmembrane</keyword>
<evidence type="ECO:0000256" key="1">
    <source>
        <dbReference type="SAM" id="Phobius"/>
    </source>
</evidence>
<dbReference type="RefSeq" id="WP_326297766.1">
    <property type="nucleotide sequence ID" value="NZ_JAYLLH010000016.1"/>
</dbReference>
<dbReference type="EMBL" id="JAYLLH010000016">
    <property type="protein sequence ID" value="MEC3862028.1"/>
    <property type="molecule type" value="Genomic_DNA"/>
</dbReference>